<dbReference type="PANTHER" id="PTHR45569">
    <property type="entry name" value="SENSOR PROTEIN KDPD"/>
    <property type="match status" value="1"/>
</dbReference>
<sequence>MTAPTRARGVTPRPRVGRPSVRRLTLLHVRPLSQERAAPMSRDLTPGSPKGRGRLRVYLGSAPGVGKTYRMLDEAHRRRDRVSEVPVNSRAVLVLTGRRLPAADQRVLAAFAGHLASTLERDRLATVAAEIEPIKAADKMRTALLAAVSHDLRTPLAAALASIGSLRSPDVEFSREDQSELENILLPFQRLGDNDNTIGPGLGLALSRGLAEAMGGTLEVEETPGGGTTMLLDDRTVRRCLPASPSRHA</sequence>
<dbReference type="Pfam" id="PF02518">
    <property type="entry name" value="HATPase_c"/>
    <property type="match status" value="1"/>
</dbReference>
<name>A0A2V4NIC2_9ACTN</name>
<comment type="subcellular location">
    <subcellularLocation>
        <location evidence="2">Cell membrane</location>
    </subcellularLocation>
</comment>
<dbReference type="InterPro" id="IPR027417">
    <property type="entry name" value="P-loop_NTPase"/>
</dbReference>
<evidence type="ECO:0000256" key="4">
    <source>
        <dbReference type="ARBA" id="ARBA00022679"/>
    </source>
</evidence>
<dbReference type="InterPro" id="IPR003661">
    <property type="entry name" value="HisK_dim/P_dom"/>
</dbReference>
<gene>
    <name evidence="10" type="ORF">C7C46_28950</name>
</gene>
<dbReference type="Pfam" id="PF02702">
    <property type="entry name" value="KdpD"/>
    <property type="match status" value="1"/>
</dbReference>
<dbReference type="InterPro" id="IPR036097">
    <property type="entry name" value="HisK_dim/P_sf"/>
</dbReference>
<reference evidence="10 11" key="1">
    <citation type="submission" date="2018-03" db="EMBL/GenBank/DDBJ databases">
        <title>Bioinformatic expansion and discovery of thiopeptide antibiotics.</title>
        <authorList>
            <person name="Schwalen C.J."/>
            <person name="Hudson G.A."/>
            <person name="Mitchell D.A."/>
        </authorList>
    </citation>
    <scope>NUCLEOTIDE SEQUENCE [LARGE SCALE GENOMIC DNA]</scope>
    <source>
        <strain evidence="10 11">ATCC 21389</strain>
    </source>
</reference>
<evidence type="ECO:0000256" key="2">
    <source>
        <dbReference type="ARBA" id="ARBA00004236"/>
    </source>
</evidence>
<keyword evidence="11" id="KW-1185">Reference proteome</keyword>
<dbReference type="InterPro" id="IPR052023">
    <property type="entry name" value="Histidine_kinase_KdpD"/>
</dbReference>
<evidence type="ECO:0000259" key="9">
    <source>
        <dbReference type="Pfam" id="PF02702"/>
    </source>
</evidence>
<evidence type="ECO:0000313" key="11">
    <source>
        <dbReference type="Proteomes" id="UP000248039"/>
    </source>
</evidence>
<evidence type="ECO:0000313" key="10">
    <source>
        <dbReference type="EMBL" id="PYC68607.1"/>
    </source>
</evidence>
<dbReference type="Proteomes" id="UP000248039">
    <property type="component" value="Unassembled WGS sequence"/>
</dbReference>
<feature type="region of interest" description="Disordered" evidence="7">
    <location>
        <begin position="33"/>
        <end position="54"/>
    </location>
</feature>
<dbReference type="CDD" id="cd00082">
    <property type="entry name" value="HisKA"/>
    <property type="match status" value="1"/>
</dbReference>
<evidence type="ECO:0000259" key="8">
    <source>
        <dbReference type="Pfam" id="PF02518"/>
    </source>
</evidence>
<dbReference type="Gene3D" id="3.30.565.10">
    <property type="entry name" value="Histidine kinase-like ATPase, C-terminal domain"/>
    <property type="match status" value="1"/>
</dbReference>
<comment type="catalytic activity">
    <reaction evidence="1">
        <text>ATP + protein L-histidine = ADP + protein N-phospho-L-histidine.</text>
        <dbReference type="EC" id="2.7.13.3"/>
    </reaction>
</comment>
<keyword evidence="5" id="KW-0418">Kinase</keyword>
<evidence type="ECO:0000256" key="6">
    <source>
        <dbReference type="ARBA" id="ARBA00023012"/>
    </source>
</evidence>
<evidence type="ECO:0000256" key="7">
    <source>
        <dbReference type="SAM" id="MobiDB-lite"/>
    </source>
</evidence>
<proteinExistence type="predicted"/>
<dbReference type="GO" id="GO:0005886">
    <property type="term" value="C:plasma membrane"/>
    <property type="evidence" value="ECO:0007669"/>
    <property type="project" value="UniProtKB-SubCell"/>
</dbReference>
<protein>
    <recommendedName>
        <fullName evidence="3">histidine kinase</fullName>
        <ecNumber evidence="3">2.7.13.3</ecNumber>
    </recommendedName>
</protein>
<evidence type="ECO:0000256" key="5">
    <source>
        <dbReference type="ARBA" id="ARBA00022777"/>
    </source>
</evidence>
<dbReference type="InterPro" id="IPR003852">
    <property type="entry name" value="Sig_transdc_His_kinase_KdpD_N"/>
</dbReference>
<dbReference type="SUPFAM" id="SSF47384">
    <property type="entry name" value="Homodimeric domain of signal transducing histidine kinase"/>
    <property type="match status" value="1"/>
</dbReference>
<keyword evidence="6" id="KW-0902">Two-component regulatory system</keyword>
<keyword evidence="4" id="KW-0808">Transferase</keyword>
<dbReference type="EC" id="2.7.13.3" evidence="3"/>
<dbReference type="InterPro" id="IPR036890">
    <property type="entry name" value="HATPase_C_sf"/>
</dbReference>
<dbReference type="OrthoDB" id="9806130at2"/>
<dbReference type="EMBL" id="PYBW01000135">
    <property type="protein sequence ID" value="PYC68607.1"/>
    <property type="molecule type" value="Genomic_DNA"/>
</dbReference>
<feature type="domain" description="Signal transduction histidine kinase osmosensitive K+ channel sensor N-terminal" evidence="9">
    <location>
        <begin position="52"/>
        <end position="87"/>
    </location>
</feature>
<dbReference type="AlphaFoldDB" id="A0A2V4NIC2"/>
<comment type="caution">
    <text evidence="10">The sequence shown here is derived from an EMBL/GenBank/DDBJ whole genome shotgun (WGS) entry which is preliminary data.</text>
</comment>
<evidence type="ECO:0000256" key="1">
    <source>
        <dbReference type="ARBA" id="ARBA00000085"/>
    </source>
</evidence>
<accession>A0A2V4NIC2</accession>
<dbReference type="PANTHER" id="PTHR45569:SF1">
    <property type="entry name" value="SENSOR PROTEIN KDPD"/>
    <property type="match status" value="1"/>
</dbReference>
<dbReference type="GO" id="GO:0000155">
    <property type="term" value="F:phosphorelay sensor kinase activity"/>
    <property type="evidence" value="ECO:0007669"/>
    <property type="project" value="InterPro"/>
</dbReference>
<feature type="domain" description="Histidine kinase/HSP90-like ATPase" evidence="8">
    <location>
        <begin position="179"/>
        <end position="230"/>
    </location>
</feature>
<dbReference type="SUPFAM" id="SSF55874">
    <property type="entry name" value="ATPase domain of HSP90 chaperone/DNA topoisomerase II/histidine kinase"/>
    <property type="match status" value="1"/>
</dbReference>
<dbReference type="Gene3D" id="3.40.50.300">
    <property type="entry name" value="P-loop containing nucleotide triphosphate hydrolases"/>
    <property type="match status" value="1"/>
</dbReference>
<dbReference type="InterPro" id="IPR003594">
    <property type="entry name" value="HATPase_dom"/>
</dbReference>
<evidence type="ECO:0000256" key="3">
    <source>
        <dbReference type="ARBA" id="ARBA00012438"/>
    </source>
</evidence>
<organism evidence="10 11">
    <name type="scientific">Streptomyces tateyamensis</name>
    <dbReference type="NCBI Taxonomy" id="565073"/>
    <lineage>
        <taxon>Bacteria</taxon>
        <taxon>Bacillati</taxon>
        <taxon>Actinomycetota</taxon>
        <taxon>Actinomycetes</taxon>
        <taxon>Kitasatosporales</taxon>
        <taxon>Streptomycetaceae</taxon>
        <taxon>Streptomyces</taxon>
    </lineage>
</organism>